<sequence>MNQHNKLFSIVGSVFGLLGLGMLFGSWLSFSGTQDFLKNSVSSVGTVIDLRVKSSYDHDGGSIYYPRVSFQTEKAEKIDFESNFGTNPPAYKVGQQVPVLYHPDNPDQAQIKSFWSLWFVSILLLGMGGIFTVVGLSLLLSLKLQKQQSSLLAKGQQLLTHFAGVQLNTAIAVNGNHPYQIISQWLNPVTNEVHVFYSEPIWFNPEEFIESQDILVYVDSSDFNNYYMDISFLPQMARSSSLV</sequence>
<dbReference type="InterPro" id="IPR021994">
    <property type="entry name" value="DUF3592"/>
</dbReference>
<feature type="transmembrane region" description="Helical" evidence="1">
    <location>
        <begin position="7"/>
        <end position="30"/>
    </location>
</feature>
<name>E0UBD0_GLOV7</name>
<evidence type="ECO:0000256" key="1">
    <source>
        <dbReference type="SAM" id="Phobius"/>
    </source>
</evidence>
<dbReference type="eggNOG" id="ENOG5030M7T">
    <property type="taxonomic scope" value="Bacteria"/>
</dbReference>
<protein>
    <recommendedName>
        <fullName evidence="2">DUF3592 domain-containing protein</fullName>
    </recommendedName>
</protein>
<keyword evidence="1" id="KW-1133">Transmembrane helix</keyword>
<reference evidence="4" key="1">
    <citation type="journal article" date="2011" name="MBio">
        <title>Novel metabolic attributes of the genus Cyanothece, comprising a group of unicellular nitrogen-fixing Cyanobacteria.</title>
        <authorList>
            <person name="Bandyopadhyay A."/>
            <person name="Elvitigala T."/>
            <person name="Welsh E."/>
            <person name="Stockel J."/>
            <person name="Liberton M."/>
            <person name="Min H."/>
            <person name="Sherman L.A."/>
            <person name="Pakrasi H.B."/>
        </authorList>
    </citation>
    <scope>NUCLEOTIDE SEQUENCE [LARGE SCALE GENOMIC DNA]</scope>
    <source>
        <strain evidence="4">PCC 7822</strain>
    </source>
</reference>
<organism evidence="3 4">
    <name type="scientific">Gloeothece verrucosa (strain PCC 7822)</name>
    <name type="common">Cyanothece sp. (strain PCC 7822)</name>
    <dbReference type="NCBI Taxonomy" id="497965"/>
    <lineage>
        <taxon>Bacteria</taxon>
        <taxon>Bacillati</taxon>
        <taxon>Cyanobacteriota</taxon>
        <taxon>Cyanophyceae</taxon>
        <taxon>Oscillatoriophycideae</taxon>
        <taxon>Chroococcales</taxon>
        <taxon>Aphanothecaceae</taxon>
        <taxon>Gloeothece</taxon>
        <taxon>Gloeothece verrucosa</taxon>
    </lineage>
</organism>
<feature type="domain" description="DUF3592" evidence="2">
    <location>
        <begin position="45"/>
        <end position="115"/>
    </location>
</feature>
<evidence type="ECO:0000259" key="2">
    <source>
        <dbReference type="Pfam" id="PF12158"/>
    </source>
</evidence>
<dbReference type="Proteomes" id="UP000008206">
    <property type="component" value="Chromosome"/>
</dbReference>
<dbReference type="STRING" id="497965.Cyan7822_0733"/>
<keyword evidence="1" id="KW-0472">Membrane</keyword>
<dbReference type="EMBL" id="CP002198">
    <property type="protein sequence ID" value="ADN12762.1"/>
    <property type="molecule type" value="Genomic_DNA"/>
</dbReference>
<gene>
    <name evidence="3" type="ordered locus">Cyan7822_0733</name>
</gene>
<keyword evidence="4" id="KW-1185">Reference proteome</keyword>
<evidence type="ECO:0000313" key="4">
    <source>
        <dbReference type="Proteomes" id="UP000008206"/>
    </source>
</evidence>
<feature type="transmembrane region" description="Helical" evidence="1">
    <location>
        <begin position="115"/>
        <end position="140"/>
    </location>
</feature>
<keyword evidence="1" id="KW-0812">Transmembrane</keyword>
<dbReference type="OrthoDB" id="4289693at2"/>
<dbReference type="HOGENOM" id="CLU_091244_0_0_3"/>
<dbReference type="KEGG" id="cyj:Cyan7822_0733"/>
<accession>E0UBD0</accession>
<proteinExistence type="predicted"/>
<dbReference type="AlphaFoldDB" id="E0UBD0"/>
<dbReference type="Pfam" id="PF12158">
    <property type="entry name" value="DUF3592"/>
    <property type="match status" value="1"/>
</dbReference>
<dbReference type="RefSeq" id="WP_013320872.1">
    <property type="nucleotide sequence ID" value="NC_014501.1"/>
</dbReference>
<evidence type="ECO:0000313" key="3">
    <source>
        <dbReference type="EMBL" id="ADN12762.1"/>
    </source>
</evidence>